<organism evidence="3 4">
    <name type="scientific">Lasiosphaeria ovina</name>
    <dbReference type="NCBI Taxonomy" id="92902"/>
    <lineage>
        <taxon>Eukaryota</taxon>
        <taxon>Fungi</taxon>
        <taxon>Dikarya</taxon>
        <taxon>Ascomycota</taxon>
        <taxon>Pezizomycotina</taxon>
        <taxon>Sordariomycetes</taxon>
        <taxon>Sordariomycetidae</taxon>
        <taxon>Sordariales</taxon>
        <taxon>Lasiosphaeriaceae</taxon>
        <taxon>Lasiosphaeria</taxon>
    </lineage>
</organism>
<evidence type="ECO:0000313" key="4">
    <source>
        <dbReference type="Proteomes" id="UP001287356"/>
    </source>
</evidence>
<comment type="caution">
    <text evidence="3">The sequence shown here is derived from an EMBL/GenBank/DDBJ whole genome shotgun (WGS) entry which is preliminary data.</text>
</comment>
<proteinExistence type="predicted"/>
<dbReference type="Gene3D" id="3.50.50.60">
    <property type="entry name" value="FAD/NAD(P)-binding domain"/>
    <property type="match status" value="3"/>
</dbReference>
<dbReference type="PANTHER" id="PTHR43539:SF78">
    <property type="entry name" value="FLAVIN-CONTAINING MONOOXYGENASE"/>
    <property type="match status" value="1"/>
</dbReference>
<dbReference type="PANTHER" id="PTHR43539">
    <property type="entry name" value="FLAVIN-BINDING MONOOXYGENASE-LIKE PROTEIN (AFU_ORTHOLOGUE AFUA_4G09220)"/>
    <property type="match status" value="1"/>
</dbReference>
<dbReference type="GO" id="GO:0004497">
    <property type="term" value="F:monooxygenase activity"/>
    <property type="evidence" value="ECO:0007669"/>
    <property type="project" value="UniProtKB-KW"/>
</dbReference>
<feature type="compositionally biased region" description="Basic and acidic residues" evidence="2">
    <location>
        <begin position="12"/>
        <end position="27"/>
    </location>
</feature>
<reference evidence="3" key="2">
    <citation type="submission" date="2023-06" db="EMBL/GenBank/DDBJ databases">
        <authorList>
            <consortium name="Lawrence Berkeley National Laboratory"/>
            <person name="Haridas S."/>
            <person name="Hensen N."/>
            <person name="Bonometti L."/>
            <person name="Westerberg I."/>
            <person name="Brannstrom I.O."/>
            <person name="Guillou S."/>
            <person name="Cros-Aarteil S."/>
            <person name="Calhoun S."/>
            <person name="Kuo A."/>
            <person name="Mondo S."/>
            <person name="Pangilinan J."/>
            <person name="Riley R."/>
            <person name="Labutti K."/>
            <person name="Andreopoulos B."/>
            <person name="Lipzen A."/>
            <person name="Chen C."/>
            <person name="Yanf M."/>
            <person name="Daum C."/>
            <person name="Ng V."/>
            <person name="Clum A."/>
            <person name="Steindorff A."/>
            <person name="Ohm R."/>
            <person name="Martin F."/>
            <person name="Silar P."/>
            <person name="Natvig D."/>
            <person name="Lalanne C."/>
            <person name="Gautier V."/>
            <person name="Ament-Velasquez S.L."/>
            <person name="Kruys A."/>
            <person name="Hutchinson M.I."/>
            <person name="Powell A.J."/>
            <person name="Barry K."/>
            <person name="Miller A.N."/>
            <person name="Grigoriev I.V."/>
            <person name="Debuchy R."/>
            <person name="Gladieux P."/>
            <person name="Thoren M.H."/>
            <person name="Johannesson H."/>
        </authorList>
    </citation>
    <scope>NUCLEOTIDE SEQUENCE</scope>
    <source>
        <strain evidence="3">CBS 958.72</strain>
    </source>
</reference>
<gene>
    <name evidence="3" type="ORF">B0T24DRAFT_651719</name>
</gene>
<feature type="compositionally biased region" description="Polar residues" evidence="2">
    <location>
        <begin position="1"/>
        <end position="11"/>
    </location>
</feature>
<name>A0AAE0MZX5_9PEZI</name>
<accession>A0AAE0MZX5</accession>
<evidence type="ECO:0000256" key="1">
    <source>
        <dbReference type="ARBA" id="ARBA00023002"/>
    </source>
</evidence>
<feature type="compositionally biased region" description="Basic and acidic residues" evidence="2">
    <location>
        <begin position="35"/>
        <end position="45"/>
    </location>
</feature>
<reference evidence="3" key="1">
    <citation type="journal article" date="2023" name="Mol. Phylogenet. Evol.">
        <title>Genome-scale phylogeny and comparative genomics of the fungal order Sordariales.</title>
        <authorList>
            <person name="Hensen N."/>
            <person name="Bonometti L."/>
            <person name="Westerberg I."/>
            <person name="Brannstrom I.O."/>
            <person name="Guillou S."/>
            <person name="Cros-Aarteil S."/>
            <person name="Calhoun S."/>
            <person name="Haridas S."/>
            <person name="Kuo A."/>
            <person name="Mondo S."/>
            <person name="Pangilinan J."/>
            <person name="Riley R."/>
            <person name="LaButti K."/>
            <person name="Andreopoulos B."/>
            <person name="Lipzen A."/>
            <person name="Chen C."/>
            <person name="Yan M."/>
            <person name="Daum C."/>
            <person name="Ng V."/>
            <person name="Clum A."/>
            <person name="Steindorff A."/>
            <person name="Ohm R.A."/>
            <person name="Martin F."/>
            <person name="Silar P."/>
            <person name="Natvig D.O."/>
            <person name="Lalanne C."/>
            <person name="Gautier V."/>
            <person name="Ament-Velasquez S.L."/>
            <person name="Kruys A."/>
            <person name="Hutchinson M.I."/>
            <person name="Powell A.J."/>
            <person name="Barry K."/>
            <person name="Miller A.N."/>
            <person name="Grigoriev I.V."/>
            <person name="Debuchy R."/>
            <person name="Gladieux P."/>
            <person name="Hiltunen Thoren M."/>
            <person name="Johannesson H."/>
        </authorList>
    </citation>
    <scope>NUCLEOTIDE SEQUENCE</scope>
    <source>
        <strain evidence="3">CBS 958.72</strain>
    </source>
</reference>
<evidence type="ECO:0000256" key="2">
    <source>
        <dbReference type="SAM" id="MobiDB-lite"/>
    </source>
</evidence>
<keyword evidence="3" id="KW-0503">Monooxygenase</keyword>
<dbReference type="AlphaFoldDB" id="A0AAE0MZX5"/>
<dbReference type="SUPFAM" id="SSF51905">
    <property type="entry name" value="FAD/NAD(P)-binding domain"/>
    <property type="match status" value="1"/>
</dbReference>
<dbReference type="InterPro" id="IPR036188">
    <property type="entry name" value="FAD/NAD-bd_sf"/>
</dbReference>
<keyword evidence="4" id="KW-1185">Reference proteome</keyword>
<sequence length="617" mass="65937">MQSAESANPQTRSHDKDRWTREGDTKRISQVPPAHEGDYPPRGDLRTMMAQQPLPVVAAGTVDPASMAGDAPSRRAAAVLSAFNAAVAAGDAAALASCLLAEQAHWRDQLALTYHLRSFTTPAVIAASLLETEALRGVPEGFKLQADARYIPVSETLQFMSCPIAFKTTSPAATASGSMLLVPVKTDGVVEWKIWVLVTVLDNFDVQSEGESLLQSPDRQLDGLGTIETDVLIIGGGNAAITLAARLKALGVESIMVERNARLGDNWALRYDSMRFHLPTSSCELPFLSLAKHVVQATGISSQKPYLPPMADSSLYKGVSIHSVAYKNDDKLRDGGAKSVPVIGSANTAFDVLGDCHSAGLNTTIVVRSPTYLLPADYVFDPHATGAYDIHGAAIADRQFNTMPACMDGHLRRSSISTSPSTDFCANSNRAFARGWFAAMAAREPERYRAVAAAGFPVVDSAHPDASILHNLIERGGGHYIDPVAFTATGLRFSDGSKLVADAVIWCTGFSDKNVRDTAAGGSVPARSGPRKIAARLDGTWGVDVEGEIRGMWKRQSRLDSYWVMGGHTQYVPPLALALAHAGHAASRRPSTASCRRPIGIRQESCDLLAPRLVGNV</sequence>
<feature type="region of interest" description="Disordered" evidence="2">
    <location>
        <begin position="1"/>
        <end position="46"/>
    </location>
</feature>
<dbReference type="InterPro" id="IPR050982">
    <property type="entry name" value="Auxin_biosynth/cation_transpt"/>
</dbReference>
<dbReference type="GO" id="GO:0050660">
    <property type="term" value="F:flavin adenine dinucleotide binding"/>
    <property type="evidence" value="ECO:0007669"/>
    <property type="project" value="TreeGrafter"/>
</dbReference>
<dbReference type="Proteomes" id="UP001287356">
    <property type="component" value="Unassembled WGS sequence"/>
</dbReference>
<dbReference type="EMBL" id="JAULSN010000008">
    <property type="protein sequence ID" value="KAK3365607.1"/>
    <property type="molecule type" value="Genomic_DNA"/>
</dbReference>
<keyword evidence="1" id="KW-0560">Oxidoreductase</keyword>
<evidence type="ECO:0000313" key="3">
    <source>
        <dbReference type="EMBL" id="KAK3365607.1"/>
    </source>
</evidence>
<protein>
    <submittedName>
        <fullName evidence="3">Monooxygenase</fullName>
    </submittedName>
</protein>